<name>A0A8H9YL57_9PSED</name>
<protein>
    <submittedName>
        <fullName evidence="1">Uncharacterized protein</fullName>
    </submittedName>
</protein>
<sequence length="63" mass="6985">MMGVGASYIGFIRAEPPDISLADRVAKDFCALYNTGDESLPAQVRVATEAISGRRHLWLRYVE</sequence>
<reference evidence="1" key="1">
    <citation type="journal article" date="2020" name="Microorganisms">
        <title>Reliable Identification of Environmental Pseudomonas Isolates Using the rpoD Gene.</title>
        <authorList>
            <consortium name="The Broad Institute Genome Sequencing Platform"/>
            <person name="Girard L."/>
            <person name="Lood C."/>
            <person name="Rokni-Zadeh H."/>
            <person name="van Noort V."/>
            <person name="Lavigne R."/>
            <person name="De Mot R."/>
        </authorList>
    </citation>
    <scope>NUCLEOTIDE SEQUENCE [LARGE SCALE GENOMIC DNA]</scope>
    <source>
        <strain evidence="1">SWRI145</strain>
    </source>
</reference>
<gene>
    <name evidence="1" type="ORF">HU722_02070</name>
</gene>
<comment type="caution">
    <text evidence="1">The sequence shown here is derived from an EMBL/GenBank/DDBJ whole genome shotgun (WGS) entry which is preliminary data.</text>
</comment>
<evidence type="ECO:0000313" key="1">
    <source>
        <dbReference type="EMBL" id="MBC3290304.1"/>
    </source>
</evidence>
<accession>A0A8H9YL57</accession>
<proteinExistence type="predicted"/>
<dbReference type="EMBL" id="JABWQF010000001">
    <property type="protein sequence ID" value="MBC3290304.1"/>
    <property type="molecule type" value="Genomic_DNA"/>
</dbReference>
<dbReference type="AlphaFoldDB" id="A0A8H9YL57"/>
<organism evidence="1">
    <name type="scientific">Pseudomonas tritici</name>
    <dbReference type="NCBI Taxonomy" id="2745518"/>
    <lineage>
        <taxon>Bacteria</taxon>
        <taxon>Pseudomonadati</taxon>
        <taxon>Pseudomonadota</taxon>
        <taxon>Gammaproteobacteria</taxon>
        <taxon>Pseudomonadales</taxon>
        <taxon>Pseudomonadaceae</taxon>
        <taxon>Pseudomonas</taxon>
    </lineage>
</organism>